<feature type="domain" description="Receptor ligand binding region" evidence="5">
    <location>
        <begin position="282"/>
        <end position="371"/>
    </location>
</feature>
<name>A0AAE0YRX2_9GAST</name>
<dbReference type="GO" id="GO:0017046">
    <property type="term" value="F:peptide hormone binding"/>
    <property type="evidence" value="ECO:0007669"/>
    <property type="project" value="TreeGrafter"/>
</dbReference>
<dbReference type="Pfam" id="PF01094">
    <property type="entry name" value="ANF_receptor"/>
    <property type="match status" value="1"/>
</dbReference>
<keyword evidence="7" id="KW-1185">Reference proteome</keyword>
<proteinExistence type="predicted"/>
<comment type="subcellular location">
    <subcellularLocation>
        <location evidence="1">Membrane</location>
    </subcellularLocation>
</comment>
<dbReference type="InterPro" id="IPR001828">
    <property type="entry name" value="ANF_lig-bd_rcpt"/>
</dbReference>
<gene>
    <name evidence="6" type="ORF">RRG08_010415</name>
</gene>
<dbReference type="SUPFAM" id="SSF53822">
    <property type="entry name" value="Periplasmic binding protein-like I"/>
    <property type="match status" value="1"/>
</dbReference>
<reference evidence="6" key="1">
    <citation type="journal article" date="2023" name="G3 (Bethesda)">
        <title>A reference genome for the long-term kleptoplast-retaining sea slug Elysia crispata morphotype clarki.</title>
        <authorList>
            <person name="Eastman K.E."/>
            <person name="Pendleton A.L."/>
            <person name="Shaikh M.A."/>
            <person name="Suttiyut T."/>
            <person name="Ogas R."/>
            <person name="Tomko P."/>
            <person name="Gavelis G."/>
            <person name="Widhalm J.R."/>
            <person name="Wisecaver J.H."/>
        </authorList>
    </citation>
    <scope>NUCLEOTIDE SEQUENCE</scope>
    <source>
        <strain evidence="6">ECLA1</strain>
    </source>
</reference>
<evidence type="ECO:0000313" key="6">
    <source>
        <dbReference type="EMBL" id="KAK3755812.1"/>
    </source>
</evidence>
<keyword evidence="2" id="KW-0812">Transmembrane</keyword>
<comment type="caution">
    <text evidence="6">The sequence shown here is derived from an EMBL/GenBank/DDBJ whole genome shotgun (WGS) entry which is preliminary data.</text>
</comment>
<organism evidence="6 7">
    <name type="scientific">Elysia crispata</name>
    <name type="common">lettuce slug</name>
    <dbReference type="NCBI Taxonomy" id="231223"/>
    <lineage>
        <taxon>Eukaryota</taxon>
        <taxon>Metazoa</taxon>
        <taxon>Spiralia</taxon>
        <taxon>Lophotrochozoa</taxon>
        <taxon>Mollusca</taxon>
        <taxon>Gastropoda</taxon>
        <taxon>Heterobranchia</taxon>
        <taxon>Euthyneura</taxon>
        <taxon>Panpulmonata</taxon>
        <taxon>Sacoglossa</taxon>
        <taxon>Placobranchoidea</taxon>
        <taxon>Plakobranchidae</taxon>
        <taxon>Elysia</taxon>
    </lineage>
</organism>
<dbReference type="Proteomes" id="UP001283361">
    <property type="component" value="Unassembled WGS sequence"/>
</dbReference>
<keyword evidence="3" id="KW-1133">Transmembrane helix</keyword>
<evidence type="ECO:0000256" key="1">
    <source>
        <dbReference type="ARBA" id="ARBA00004370"/>
    </source>
</evidence>
<dbReference type="EMBL" id="JAWDGP010005587">
    <property type="protein sequence ID" value="KAK3755812.1"/>
    <property type="molecule type" value="Genomic_DNA"/>
</dbReference>
<dbReference type="InterPro" id="IPR052612">
    <property type="entry name" value="ANP_Clearance_Receptor"/>
</dbReference>
<dbReference type="GO" id="GO:0038023">
    <property type="term" value="F:signaling receptor activity"/>
    <property type="evidence" value="ECO:0007669"/>
    <property type="project" value="TreeGrafter"/>
</dbReference>
<dbReference type="GO" id="GO:0016020">
    <property type="term" value="C:membrane"/>
    <property type="evidence" value="ECO:0007669"/>
    <property type="project" value="UniProtKB-SubCell"/>
</dbReference>
<sequence length="538" mass="60899">MTGYLDVMEKIQLRVKAMKQLNQFQCYEHDGCLSSVGTHAEIDWSKPPFAHSLPPIVYTATHPHSILTELVCVRVPTHPHSILTELFDELVCVRVPTHPHSILTELFDELVCVRVPTHPHSILTELFDELVCVRVPTHPHSILTELFDELVCVRVPTHPHSILTELFDELVCVRVPTHPHSILTELFDELVCSYLKAREDQDRRLSKQVYYPAQIHSPIRGIHTTTFTKRGMKSGRQERSCMYSSAETLNTSLIDKSSEARNPGLFVACVFKFFLHGICASPVCDSVCETAGLLAGRWSVPMISYGCEDSKLSDREQYPTFFRTTSKFTAMAGFLEDILTYFQWDHVTLVTTDNRVWIETEEELLREFNSRITATTWNILSSDWTSLQATLLQKTKESHDVALTLTIHNTPMPVALTLLIHNTPMPVSRTILIHKTPMPVSLTLLIHKTPMAVSLKLLLYITLMPVSLTLNTHNISMPVSLTLLNHNTSMTVSLTLHTHNTPLPLSLTLLIHKTHMPASIILLIHNTPMPCFPYSPHP</sequence>
<accession>A0AAE0YRX2</accession>
<evidence type="ECO:0000256" key="3">
    <source>
        <dbReference type="ARBA" id="ARBA00022989"/>
    </source>
</evidence>
<evidence type="ECO:0000256" key="2">
    <source>
        <dbReference type="ARBA" id="ARBA00022692"/>
    </source>
</evidence>
<keyword evidence="4" id="KW-0472">Membrane</keyword>
<evidence type="ECO:0000259" key="5">
    <source>
        <dbReference type="Pfam" id="PF01094"/>
    </source>
</evidence>
<evidence type="ECO:0000313" key="7">
    <source>
        <dbReference type="Proteomes" id="UP001283361"/>
    </source>
</evidence>
<dbReference type="InterPro" id="IPR028082">
    <property type="entry name" value="Peripla_BP_I"/>
</dbReference>
<evidence type="ECO:0000256" key="4">
    <source>
        <dbReference type="ARBA" id="ARBA00023136"/>
    </source>
</evidence>
<dbReference type="PANTHER" id="PTHR44755:SF8">
    <property type="entry name" value="RECEPTOR LIGAND BINDING REGION DOMAIN-CONTAINING PROTEIN"/>
    <property type="match status" value="1"/>
</dbReference>
<dbReference type="GO" id="GO:0007165">
    <property type="term" value="P:signal transduction"/>
    <property type="evidence" value="ECO:0007669"/>
    <property type="project" value="TreeGrafter"/>
</dbReference>
<dbReference type="AlphaFoldDB" id="A0AAE0YRX2"/>
<protein>
    <recommendedName>
        <fullName evidence="5">Receptor ligand binding region domain-containing protein</fullName>
    </recommendedName>
</protein>
<dbReference type="PANTHER" id="PTHR44755">
    <property type="entry name" value="NATRIURETIC PEPTIDE RECEPTOR 3-RELATED"/>
    <property type="match status" value="1"/>
</dbReference>
<dbReference type="Gene3D" id="3.40.50.2300">
    <property type="match status" value="1"/>
</dbReference>